<feature type="domain" description="ABC transmembrane type-1" evidence="12">
    <location>
        <begin position="164"/>
        <end position="447"/>
    </location>
</feature>
<dbReference type="Gene3D" id="3.40.50.300">
    <property type="entry name" value="P-loop containing nucleotide triphosphate hydrolases"/>
    <property type="match status" value="1"/>
</dbReference>
<dbReference type="Pfam" id="PF03412">
    <property type="entry name" value="Peptidase_C39"/>
    <property type="match status" value="1"/>
</dbReference>
<dbReference type="PANTHER" id="PTHR24221:SF654">
    <property type="entry name" value="ATP-BINDING CASSETTE SUB-FAMILY B MEMBER 6"/>
    <property type="match status" value="1"/>
</dbReference>
<dbReference type="InterPro" id="IPR039421">
    <property type="entry name" value="Type_1_exporter"/>
</dbReference>
<dbReference type="PROSITE" id="PS00211">
    <property type="entry name" value="ABC_TRANSPORTER_1"/>
    <property type="match status" value="1"/>
</dbReference>
<dbReference type="GO" id="GO:0005524">
    <property type="term" value="F:ATP binding"/>
    <property type="evidence" value="ECO:0007669"/>
    <property type="project" value="UniProtKB-KW"/>
</dbReference>
<dbReference type="InterPro" id="IPR003593">
    <property type="entry name" value="AAA+_ATPase"/>
</dbReference>
<feature type="transmembrane region" description="Helical" evidence="10">
    <location>
        <begin position="390"/>
        <end position="412"/>
    </location>
</feature>
<evidence type="ECO:0000256" key="7">
    <source>
        <dbReference type="ARBA" id="ARBA00022989"/>
    </source>
</evidence>
<dbReference type="GO" id="GO:0016887">
    <property type="term" value="F:ATP hydrolysis activity"/>
    <property type="evidence" value="ECO:0007669"/>
    <property type="project" value="InterPro"/>
</dbReference>
<protein>
    <recommendedName>
        <fullName evidence="16">ABC transporter</fullName>
    </recommendedName>
</protein>
<dbReference type="CDD" id="cd03228">
    <property type="entry name" value="ABCC_MRP_Like"/>
    <property type="match status" value="1"/>
</dbReference>
<dbReference type="InterPro" id="IPR011527">
    <property type="entry name" value="ABC1_TM_dom"/>
</dbReference>
<dbReference type="Proteomes" id="UP000035929">
    <property type="component" value="Unassembled WGS sequence"/>
</dbReference>
<feature type="domain" description="ABC transporter" evidence="11">
    <location>
        <begin position="483"/>
        <end position="693"/>
    </location>
</feature>
<evidence type="ECO:0000256" key="6">
    <source>
        <dbReference type="ARBA" id="ARBA00022927"/>
    </source>
</evidence>
<dbReference type="GO" id="GO:0043213">
    <property type="term" value="P:bacteriocin transport"/>
    <property type="evidence" value="ECO:0007669"/>
    <property type="project" value="UniProtKB-KW"/>
</dbReference>
<dbReference type="GO" id="GO:0140359">
    <property type="term" value="F:ABC-type transporter activity"/>
    <property type="evidence" value="ECO:0007669"/>
    <property type="project" value="InterPro"/>
</dbReference>
<evidence type="ECO:0000256" key="4">
    <source>
        <dbReference type="ARBA" id="ARBA00022741"/>
    </source>
</evidence>
<gene>
    <name evidence="14" type="ORF">VP06_32895</name>
</gene>
<dbReference type="RefSeq" id="WP_048468014.1">
    <property type="nucleotide sequence ID" value="NZ_LABX01000401.1"/>
</dbReference>
<dbReference type="AlphaFoldDB" id="A0A0J6RU77"/>
<evidence type="ECO:0000256" key="10">
    <source>
        <dbReference type="SAM" id="Phobius"/>
    </source>
</evidence>
<feature type="transmembrane region" description="Helical" evidence="10">
    <location>
        <begin position="303"/>
        <end position="323"/>
    </location>
</feature>
<dbReference type="Pfam" id="PF00005">
    <property type="entry name" value="ABC_tran"/>
    <property type="match status" value="1"/>
</dbReference>
<reference evidence="14 15" key="1">
    <citation type="submission" date="2015-03" db="EMBL/GenBank/DDBJ databases">
        <title>Genome sequencing of Methylobacterium aquaticum DSM16371 type strain.</title>
        <authorList>
            <person name="Chaudhry V."/>
            <person name="Patil P.B."/>
        </authorList>
    </citation>
    <scope>NUCLEOTIDE SEQUENCE [LARGE SCALE GENOMIC DNA]</scope>
    <source>
        <strain evidence="14 15">DSM 16371</strain>
    </source>
</reference>
<dbReference type="InterPro" id="IPR005074">
    <property type="entry name" value="Peptidase_C39"/>
</dbReference>
<evidence type="ECO:0000256" key="8">
    <source>
        <dbReference type="ARBA" id="ARBA00023136"/>
    </source>
</evidence>
<evidence type="ECO:0000256" key="9">
    <source>
        <dbReference type="ARBA" id="ARBA00043264"/>
    </source>
</evidence>
<keyword evidence="6" id="KW-0813">Transport</keyword>
<dbReference type="InterPro" id="IPR003439">
    <property type="entry name" value="ABC_transporter-like_ATP-bd"/>
</dbReference>
<keyword evidence="8 10" id="KW-0472">Membrane</keyword>
<feature type="domain" description="Peptidase C39" evidence="13">
    <location>
        <begin position="16"/>
        <end position="135"/>
    </location>
</feature>
<organism evidence="14 15">
    <name type="scientific">Methylobacterium aquaticum</name>
    <dbReference type="NCBI Taxonomy" id="270351"/>
    <lineage>
        <taxon>Bacteria</taxon>
        <taxon>Pseudomonadati</taxon>
        <taxon>Pseudomonadota</taxon>
        <taxon>Alphaproteobacteria</taxon>
        <taxon>Hyphomicrobiales</taxon>
        <taxon>Methylobacteriaceae</taxon>
        <taxon>Methylobacterium</taxon>
    </lineage>
</organism>
<evidence type="ECO:0000259" key="13">
    <source>
        <dbReference type="PROSITE" id="PS50990"/>
    </source>
</evidence>
<dbReference type="OrthoDB" id="9787557at2"/>
<dbReference type="InterPro" id="IPR027417">
    <property type="entry name" value="P-loop_NTPase"/>
</dbReference>
<evidence type="ECO:0000313" key="14">
    <source>
        <dbReference type="EMBL" id="KMO24928.1"/>
    </source>
</evidence>
<keyword evidence="5" id="KW-0067">ATP-binding</keyword>
<dbReference type="PROSITE" id="PS50893">
    <property type="entry name" value="ABC_TRANSPORTER_2"/>
    <property type="match status" value="1"/>
</dbReference>
<dbReference type="GO" id="GO:0015031">
    <property type="term" value="P:protein transport"/>
    <property type="evidence" value="ECO:0007669"/>
    <property type="project" value="UniProtKB-KW"/>
</dbReference>
<dbReference type="GO" id="GO:0006508">
    <property type="term" value="P:proteolysis"/>
    <property type="evidence" value="ECO:0007669"/>
    <property type="project" value="InterPro"/>
</dbReference>
<dbReference type="SMART" id="SM00382">
    <property type="entry name" value="AAA"/>
    <property type="match status" value="1"/>
</dbReference>
<evidence type="ECO:0000259" key="12">
    <source>
        <dbReference type="PROSITE" id="PS50929"/>
    </source>
</evidence>
<dbReference type="PROSITE" id="PS50990">
    <property type="entry name" value="PEPTIDASE_C39"/>
    <property type="match status" value="1"/>
</dbReference>
<evidence type="ECO:0000256" key="2">
    <source>
        <dbReference type="ARBA" id="ARBA00005417"/>
    </source>
</evidence>
<dbReference type="SUPFAM" id="SSF52540">
    <property type="entry name" value="P-loop containing nucleoside triphosphate hydrolases"/>
    <property type="match status" value="1"/>
</dbReference>
<dbReference type="PROSITE" id="PS50929">
    <property type="entry name" value="ABC_TM1F"/>
    <property type="match status" value="1"/>
</dbReference>
<keyword evidence="3 10" id="KW-0812">Transmembrane</keyword>
<evidence type="ECO:0008006" key="16">
    <source>
        <dbReference type="Google" id="ProtNLM"/>
    </source>
</evidence>
<dbReference type="GO" id="GO:0008233">
    <property type="term" value="F:peptidase activity"/>
    <property type="evidence" value="ECO:0007669"/>
    <property type="project" value="InterPro"/>
</dbReference>
<accession>A0A0J6RU77</accession>
<evidence type="ECO:0000313" key="15">
    <source>
        <dbReference type="Proteomes" id="UP000035929"/>
    </source>
</evidence>
<dbReference type="EMBL" id="LABX01000401">
    <property type="protein sequence ID" value="KMO24928.1"/>
    <property type="molecule type" value="Genomic_DNA"/>
</dbReference>
<evidence type="ECO:0000256" key="1">
    <source>
        <dbReference type="ARBA" id="ARBA00004651"/>
    </source>
</evidence>
<evidence type="ECO:0000256" key="3">
    <source>
        <dbReference type="ARBA" id="ARBA00022692"/>
    </source>
</evidence>
<evidence type="ECO:0000256" key="5">
    <source>
        <dbReference type="ARBA" id="ARBA00022840"/>
    </source>
</evidence>
<comment type="subcellular location">
    <subcellularLocation>
        <location evidence="1">Cell membrane</location>
        <topology evidence="1">Multi-pass membrane protein</topology>
    </subcellularLocation>
</comment>
<comment type="caution">
    <text evidence="14">The sequence shown here is derived from an EMBL/GenBank/DDBJ whole genome shotgun (WGS) entry which is preliminary data.</text>
</comment>
<feature type="non-terminal residue" evidence="14">
    <location>
        <position position="694"/>
    </location>
</feature>
<dbReference type="GO" id="GO:0005886">
    <property type="term" value="C:plasma membrane"/>
    <property type="evidence" value="ECO:0007669"/>
    <property type="project" value="UniProtKB-SubCell"/>
</dbReference>
<name>A0A0J6RU77_9HYPH</name>
<keyword evidence="9" id="KW-0080">Bacteriocin transport</keyword>
<dbReference type="Gene3D" id="1.20.1560.10">
    <property type="entry name" value="ABC transporter type 1, transmembrane domain"/>
    <property type="match status" value="1"/>
</dbReference>
<keyword evidence="4" id="KW-0547">Nucleotide-binding</keyword>
<feature type="transmembrane region" description="Helical" evidence="10">
    <location>
        <begin position="276"/>
        <end position="297"/>
    </location>
</feature>
<proteinExistence type="inferred from homology"/>
<dbReference type="InterPro" id="IPR036640">
    <property type="entry name" value="ABC1_TM_sf"/>
</dbReference>
<dbReference type="SUPFAM" id="SSF90123">
    <property type="entry name" value="ABC transporter transmembrane region"/>
    <property type="match status" value="1"/>
</dbReference>
<comment type="similarity">
    <text evidence="2">Belongs to the ABC transporter superfamily.</text>
</comment>
<dbReference type="Pfam" id="PF00664">
    <property type="entry name" value="ABC_membrane"/>
    <property type="match status" value="1"/>
</dbReference>
<feature type="transmembrane region" description="Helical" evidence="10">
    <location>
        <begin position="202"/>
        <end position="228"/>
    </location>
</feature>
<sequence>MMRNPLRRTRTPLFLQMEATECGAASLAMVLAAHGRWITLEEARERCGTSRDGVDAHGLIEAARSYGLVARAFRREPADLAALPMPQILHWCFNHFVVLEAVSGGRYHIVDPAQGRRAVPAAEFDECFTGLTLAMEPGDDFATGGRPPSALATLVGEALHSRDALVVSLVTGILAVIPGLALTGAISTLINHVLAAHQSAWAPALVLVFLGVALAQAGISFLSAWTVAGWKIKIGAVSALRGFAHALTLPLAYYAQRSAGEVVSRIRIGSDLGGTIAGPLANMIPQVVLVLVYLAMISLYDPVIMLAAVVAAGTSLAVLILVARRLADRTREHQLAEGRAAGIGTAGMANLSTYAMLGREDLLLSRWTAAEDAAIATEQRLGLLRIVSSLGPVASGLILTGVVLVVCALRAIDGTLSLGDLVATQMLAGLLNKPLNALAAGLCTVQESAGALMRLSDLEEHGCAAAFDGRARGPAPEGGEGRLTLHGVGYAHSPGRPLLSGVDLALAPGRLVAIVGPSGAGKSTLARLMAGLVDPSEGRVTLDGVALADWPHRVLRRRLVYVGQAPSSFSGSIADNIQLWDPGIPPETVMRAVARTGLTEAVTKRPGGVLTKLVGGETGLSGGEMQRLALARAIARDPAVIVLDETTSALDPAAEEEVLEMLRASGAAVVIVTHRAGTALRCDEAILVGGGGIA</sequence>
<dbReference type="GO" id="GO:0034040">
    <property type="term" value="F:ATPase-coupled lipid transmembrane transporter activity"/>
    <property type="evidence" value="ECO:0007669"/>
    <property type="project" value="TreeGrafter"/>
</dbReference>
<dbReference type="InterPro" id="IPR017871">
    <property type="entry name" value="ABC_transporter-like_CS"/>
</dbReference>
<feature type="transmembrane region" description="Helical" evidence="10">
    <location>
        <begin position="165"/>
        <end position="190"/>
    </location>
</feature>
<dbReference type="Gene3D" id="3.90.70.10">
    <property type="entry name" value="Cysteine proteinases"/>
    <property type="match status" value="1"/>
</dbReference>
<evidence type="ECO:0000259" key="11">
    <source>
        <dbReference type="PROSITE" id="PS50893"/>
    </source>
</evidence>
<dbReference type="PANTHER" id="PTHR24221">
    <property type="entry name" value="ATP-BINDING CASSETTE SUB-FAMILY B"/>
    <property type="match status" value="1"/>
</dbReference>
<keyword evidence="6" id="KW-0653">Protein transport</keyword>
<keyword evidence="7 10" id="KW-1133">Transmembrane helix</keyword>